<keyword evidence="1" id="KW-0596">Phosphopantetheine</keyword>
<dbReference type="InterPro" id="IPR050091">
    <property type="entry name" value="PKS_NRPS_Biosynth_Enz"/>
</dbReference>
<dbReference type="GO" id="GO:0008168">
    <property type="term" value="F:methyltransferase activity"/>
    <property type="evidence" value="ECO:0007669"/>
    <property type="project" value="UniProtKB-KW"/>
</dbReference>
<dbReference type="SUPFAM" id="SSF52151">
    <property type="entry name" value="FabD/lysophospholipase-like"/>
    <property type="match status" value="1"/>
</dbReference>
<sequence>MSSSSYTEPIAIVGMACRLPGEITSPSELWDFLAQGKSAQSDIPKNRLNIDGWYHPDGHRAGSINTRGGYFLSDSDSFAQFDPSFFGISPLEAASMDPQQRKLLEVVYESFESAGLRLDEVSGSNTGCFVGNFTWDIGQMQARDVEYGAPYHMTGGGLTILSNRVNYVFNLKGPSLTLDTACSSTMYALHLACKSLQAGDCAAAVVGGTNLIFGIEQQIGSVRLGTLSPTSICHTFDESADGYSRGEAVGAIYVKRLSDAVRDGNPIRAVIRATAINANGKGPGISHPGIADQEVVIRKAYSSAGLGFDKTGYFESHGTGTPVGDPIEFTAIGNVFGGLRNSEDPLLVGSVKTNLGHGEAASAIPSLIKVILSLENGSIPATIGIRKFNPKLNFHGGALKVVQQLTPWPTNHVYRRASVNSFGYGGANAHAILDAVDSYLGSISKASFKRILQAPFPQNGYTNGVNGHANGVNGYTNGVNGHANGVNGYTNGVNGHANGVNGYTNGVNGDKPRGKTYLIPFSAHSDQALEKNIKVISEAVKNSLLADVAYTLASKRSFLSSRAFALVSTPSAHSKVGQLLLDATLKTGSANHEAPKLAFVFTGQGAQWPRMGMGLIEEFPSVRQAISTFDKILAELPEPPKWTILGTLSDSKTTSKINDADRSQTVCTAVQVAMVELLCSWGIEPKATVGHSSGEIAAAFAAGYLTSRQAIIVAYLRGLTVSRNNSPGAMIAVGLGADEVKAHIRDIPNIGIACHNSPNSVTLSGTEDAVDEAHGVFSRAGLFSRKLITSRNAYHSWLMKPAGFDYESQLSQLIAEPSPVRGPDSPVMFSSVTGKKVSAPSIPLEYWRENLESPVLFNQAVQALATQMTDVHHFVEIGPHSALGSPIKEIRTKLGKSADELQYFSAIKRNSDNVENILTLTGSLFLGGYPVNFDSLHGEPGSHIIDLPPYQWVYEEDQHYWQESRLSTELRFREHLRHDLLGSAIPGCSKSSPAWRNIIQLDALPWLRDHKVGEDVIFPAAGYVSLAITAATQATSTSPDRRPSYTLRDVKISTAMVLKEDVGTEVVVDLKAADAAHRRFEFSISSVSNSKWTHHAAGSVEVNSDRSAVHVQGGEVQGFSKGINQSTIDRRWYEKMNQVGLVYGPSFRTLSNIRAAADLSGAFANVNLHAAKGMVLQESWFPIHPSAIDGCLQHAIIAAHKADPLTLHKAYLPVAIERMTIFSAPANLSTATIRGAGVPQGLRSFKVGFEMWDENSQETLAEASLSFMSLEGSINSQAGATGRVPQPYSRLIWKPDVDRLTSEDLEKMFDDATTDAQDAPEGFGQVGAYSKLSKYLELLAHKEPRLNILELGSGTGGATRPVLAALRGKHAVPSYVKYHFTDVSTAFLSLAQKSFEEYKNLEFNLLDIEKDPVGQGFEEGSFDIVIASNVIHATRSVTESLKNCKKLLKPEGRLIIIETTVKQPVTGFMLDSPFMSTSAWDERLQAAGLSGAEVALDDYPEPSNCTTLMVSRNVTTAKPVESETSEQEEVWLIYRSAPPPILAKLEALYSSQSIPTRSVALTEFPSVGKKNARTVLLAELESPLLSQMTAEEMAAMRSLTQLATTTVWVKDGDVLVGGNPEKCLVYGLAKSVMTEQPSFHLAIVDLDASESDKAAELIFDTERQFHKDPNSDMDKEIAQKDHMVYISRYISDDEENDNFTKIWQPRAEPALIEGRVGLEMTFEKVGKLDSYFFKEAESDAERTGGLGETSVRVEVRAFGFDRVGAATAKGQRSLPFFSLEVGGVVTEVGSKVQKVRAGDCVVALKPNKFEPSVVVDERLCHMLQPEANFDHVVSQLSPFVLAAHSLGQNAVSGTDTRVLIDLPTDQVLGHAFAQVASSVGASARSTPVQSNDSQFQVIVTDGSLSLDSLSTIASDGARVFLASVDKSSIDWQVLAAVIVSKNLTVTYLDAQSVVRTALNSISAALAEATRLIQKRVVEPIPSKAFDMSQFVDAAQFADQQQRAVLTLDPKTSVVPIRSLPTAPLAFNPNASYLLVGCLGGLGRSLTTWMVERKARHFIFLSRSGADKAEAASTVAELESLSTIHNLGLTIQVVRGDVSNREDVAAAIASAKFPIKGVVQAAMVLKDALFASMSLDQFNTVIQPKVQGSIHLHELLKDQDLDFFVMTSSVLGAIGAATQSNYSAANAFLDAMARHRQSLGLQATSIALGMILDVGHVEEHPEVEKALKRNGMYGIGVQEYLETMETACRRRDLSKVPYWGYDTAAAAHIVTGTDPTRISRAGGKGLWLVDNRLRALVLSMLGAEGDKQGAASGTDQASGPTIAARIKAAASSEEGTKGIKTLVQQLLMERLSKLVLLPVAKMSANKPLSVYGMDSMISAELRNWTWKEFRADVPFMSLLDQALTFEGLAEQVMELMDPELKADL</sequence>
<dbReference type="PROSITE" id="PS00606">
    <property type="entry name" value="KS3_1"/>
    <property type="match status" value="1"/>
</dbReference>
<dbReference type="Pfam" id="PF08242">
    <property type="entry name" value="Methyltransf_12"/>
    <property type="match status" value="1"/>
</dbReference>
<dbReference type="InterPro" id="IPR011032">
    <property type="entry name" value="GroES-like_sf"/>
</dbReference>
<evidence type="ECO:0000259" key="9">
    <source>
        <dbReference type="PROSITE" id="PS50075"/>
    </source>
</evidence>
<dbReference type="GO" id="GO:0004315">
    <property type="term" value="F:3-oxoacyl-[acyl-carrier-protein] synthase activity"/>
    <property type="evidence" value="ECO:0007669"/>
    <property type="project" value="InterPro"/>
</dbReference>
<evidence type="ECO:0008006" key="14">
    <source>
        <dbReference type="Google" id="ProtNLM"/>
    </source>
</evidence>
<keyword evidence="2" id="KW-0597">Phosphoprotein</keyword>
<evidence type="ECO:0000256" key="4">
    <source>
        <dbReference type="ARBA" id="ARBA00022857"/>
    </source>
</evidence>
<dbReference type="PROSITE" id="PS52019">
    <property type="entry name" value="PKS_MFAS_DH"/>
    <property type="match status" value="1"/>
</dbReference>
<evidence type="ECO:0000256" key="1">
    <source>
        <dbReference type="ARBA" id="ARBA00022450"/>
    </source>
</evidence>
<dbReference type="Gene3D" id="3.40.50.150">
    <property type="entry name" value="Vaccinia Virus protein VP39"/>
    <property type="match status" value="1"/>
</dbReference>
<dbReference type="CDD" id="cd02440">
    <property type="entry name" value="AdoMet_MTases"/>
    <property type="match status" value="1"/>
</dbReference>
<dbReference type="PANTHER" id="PTHR43775:SF50">
    <property type="entry name" value="HIGHLY REDUCING POLYKETIDE SYNTHASE SRDA"/>
    <property type="match status" value="1"/>
</dbReference>
<dbReference type="InterPro" id="IPR013217">
    <property type="entry name" value="Methyltransf_12"/>
</dbReference>
<dbReference type="Gene3D" id="3.40.50.720">
    <property type="entry name" value="NAD(P)-binding Rossmann-like Domain"/>
    <property type="match status" value="2"/>
</dbReference>
<feature type="region of interest" description="N-terminal hotdog fold" evidence="8">
    <location>
        <begin position="978"/>
        <end position="1107"/>
    </location>
</feature>
<dbReference type="InterPro" id="IPR029063">
    <property type="entry name" value="SAM-dependent_MTases_sf"/>
</dbReference>
<dbReference type="InterPro" id="IPR001227">
    <property type="entry name" value="Ac_transferase_dom_sf"/>
</dbReference>
<dbReference type="InterPro" id="IPR042104">
    <property type="entry name" value="PKS_dehydratase_sf"/>
</dbReference>
<keyword evidence="3" id="KW-0808">Transferase</keyword>
<dbReference type="InterPro" id="IPR013968">
    <property type="entry name" value="PKS_KR"/>
</dbReference>
<keyword evidence="4" id="KW-0521">NADP</keyword>
<dbReference type="SUPFAM" id="SSF53335">
    <property type="entry name" value="S-adenosyl-L-methionine-dependent methyltransferases"/>
    <property type="match status" value="1"/>
</dbReference>
<evidence type="ECO:0000256" key="7">
    <source>
        <dbReference type="ARBA" id="ARBA00023315"/>
    </source>
</evidence>
<dbReference type="InterPro" id="IPR009081">
    <property type="entry name" value="PP-bd_ACP"/>
</dbReference>
<reference evidence="12" key="1">
    <citation type="journal article" date="2023" name="Mol. Phylogenet. Evol.">
        <title>Genome-scale phylogeny and comparative genomics of the fungal order Sordariales.</title>
        <authorList>
            <person name="Hensen N."/>
            <person name="Bonometti L."/>
            <person name="Westerberg I."/>
            <person name="Brannstrom I.O."/>
            <person name="Guillou S."/>
            <person name="Cros-Aarteil S."/>
            <person name="Calhoun S."/>
            <person name="Haridas S."/>
            <person name="Kuo A."/>
            <person name="Mondo S."/>
            <person name="Pangilinan J."/>
            <person name="Riley R."/>
            <person name="LaButti K."/>
            <person name="Andreopoulos B."/>
            <person name="Lipzen A."/>
            <person name="Chen C."/>
            <person name="Yan M."/>
            <person name="Daum C."/>
            <person name="Ng V."/>
            <person name="Clum A."/>
            <person name="Steindorff A."/>
            <person name="Ohm R.A."/>
            <person name="Martin F."/>
            <person name="Silar P."/>
            <person name="Natvig D.O."/>
            <person name="Lalanne C."/>
            <person name="Gautier V."/>
            <person name="Ament-Velasquez S.L."/>
            <person name="Kruys A."/>
            <person name="Hutchinson M.I."/>
            <person name="Powell A.J."/>
            <person name="Barry K."/>
            <person name="Miller A.N."/>
            <person name="Grigoriev I.V."/>
            <person name="Debuchy R."/>
            <person name="Gladieux P."/>
            <person name="Hiltunen Thoren M."/>
            <person name="Johannesson H."/>
        </authorList>
    </citation>
    <scope>NUCLEOTIDE SEQUENCE</scope>
    <source>
        <strain evidence="12">CBS 990.96</strain>
    </source>
</reference>
<protein>
    <recommendedName>
        <fullName evidence="14">Polyketide synthase</fullName>
    </recommendedName>
</protein>
<dbReference type="Gene3D" id="3.30.70.3290">
    <property type="match status" value="1"/>
</dbReference>
<evidence type="ECO:0000259" key="11">
    <source>
        <dbReference type="PROSITE" id="PS52019"/>
    </source>
</evidence>
<dbReference type="GO" id="GO:0004312">
    <property type="term" value="F:fatty acid synthase activity"/>
    <property type="evidence" value="ECO:0007669"/>
    <property type="project" value="TreeGrafter"/>
</dbReference>
<evidence type="ECO:0000256" key="2">
    <source>
        <dbReference type="ARBA" id="ARBA00022553"/>
    </source>
</evidence>
<dbReference type="GO" id="GO:0031177">
    <property type="term" value="F:phosphopantetheine binding"/>
    <property type="evidence" value="ECO:0007669"/>
    <property type="project" value="InterPro"/>
</dbReference>
<dbReference type="Pfam" id="PF16197">
    <property type="entry name" value="KAsynt_C_assoc"/>
    <property type="match status" value="1"/>
</dbReference>
<feature type="domain" description="Ketosynthase family 3 (KS3)" evidence="10">
    <location>
        <begin position="7"/>
        <end position="435"/>
    </location>
</feature>
<dbReference type="InterPro" id="IPR016036">
    <property type="entry name" value="Malonyl_transacylase_ACP-bd"/>
</dbReference>
<accession>A0AAN6YMD8</accession>
<dbReference type="Pfam" id="PF00109">
    <property type="entry name" value="ketoacyl-synt"/>
    <property type="match status" value="1"/>
</dbReference>
<proteinExistence type="predicted"/>
<dbReference type="SMART" id="SM00826">
    <property type="entry name" value="PKS_DH"/>
    <property type="match status" value="1"/>
</dbReference>
<dbReference type="GO" id="GO:0044550">
    <property type="term" value="P:secondary metabolite biosynthetic process"/>
    <property type="evidence" value="ECO:0007669"/>
    <property type="project" value="TreeGrafter"/>
</dbReference>
<dbReference type="InterPro" id="IPR016035">
    <property type="entry name" value="Acyl_Trfase/lysoPLipase"/>
</dbReference>
<reference evidence="12" key="2">
    <citation type="submission" date="2023-05" db="EMBL/GenBank/DDBJ databases">
        <authorList>
            <consortium name="Lawrence Berkeley National Laboratory"/>
            <person name="Steindorff A."/>
            <person name="Hensen N."/>
            <person name="Bonometti L."/>
            <person name="Westerberg I."/>
            <person name="Brannstrom I.O."/>
            <person name="Guillou S."/>
            <person name="Cros-Aarteil S."/>
            <person name="Calhoun S."/>
            <person name="Haridas S."/>
            <person name="Kuo A."/>
            <person name="Mondo S."/>
            <person name="Pangilinan J."/>
            <person name="Riley R."/>
            <person name="Labutti K."/>
            <person name="Andreopoulos B."/>
            <person name="Lipzen A."/>
            <person name="Chen C."/>
            <person name="Yanf M."/>
            <person name="Daum C."/>
            <person name="Ng V."/>
            <person name="Clum A."/>
            <person name="Ohm R."/>
            <person name="Martin F."/>
            <person name="Silar P."/>
            <person name="Natvig D."/>
            <person name="Lalanne C."/>
            <person name="Gautier V."/>
            <person name="Ament-Velasquez S.L."/>
            <person name="Kruys A."/>
            <person name="Hutchinson M.I."/>
            <person name="Powell A.J."/>
            <person name="Barry K."/>
            <person name="Miller A.N."/>
            <person name="Grigoriev I.V."/>
            <person name="Debuchy R."/>
            <person name="Gladieux P."/>
            <person name="Thoren M.H."/>
            <person name="Johannesson H."/>
        </authorList>
    </citation>
    <scope>NUCLEOTIDE SEQUENCE</scope>
    <source>
        <strain evidence="12">CBS 990.96</strain>
    </source>
</reference>
<feature type="region of interest" description="C-terminal hotdog fold" evidence="8">
    <location>
        <begin position="1124"/>
        <end position="1276"/>
    </location>
</feature>
<dbReference type="GO" id="GO:0016491">
    <property type="term" value="F:oxidoreductase activity"/>
    <property type="evidence" value="ECO:0007669"/>
    <property type="project" value="UniProtKB-KW"/>
</dbReference>
<dbReference type="CDD" id="cd00833">
    <property type="entry name" value="PKS"/>
    <property type="match status" value="1"/>
</dbReference>
<dbReference type="Gene3D" id="3.10.129.110">
    <property type="entry name" value="Polyketide synthase dehydratase"/>
    <property type="match status" value="1"/>
</dbReference>
<evidence type="ECO:0000256" key="3">
    <source>
        <dbReference type="ARBA" id="ARBA00022679"/>
    </source>
</evidence>
<dbReference type="SUPFAM" id="SSF51735">
    <property type="entry name" value="NAD(P)-binding Rossmann-fold domains"/>
    <property type="match status" value="1"/>
</dbReference>
<dbReference type="InterPro" id="IPR020843">
    <property type="entry name" value="ER"/>
</dbReference>
<evidence type="ECO:0000256" key="5">
    <source>
        <dbReference type="ARBA" id="ARBA00023002"/>
    </source>
</evidence>
<dbReference type="InterPro" id="IPR049900">
    <property type="entry name" value="PKS_mFAS_DH"/>
</dbReference>
<dbReference type="Pfam" id="PF00698">
    <property type="entry name" value="Acyl_transf_1"/>
    <property type="match status" value="1"/>
</dbReference>
<dbReference type="EMBL" id="MU865504">
    <property type="protein sequence ID" value="KAK4221929.1"/>
    <property type="molecule type" value="Genomic_DNA"/>
</dbReference>
<dbReference type="InterPro" id="IPR020806">
    <property type="entry name" value="PKS_PP-bd"/>
</dbReference>
<dbReference type="SMART" id="SM00823">
    <property type="entry name" value="PKS_PP"/>
    <property type="match status" value="1"/>
</dbReference>
<evidence type="ECO:0000256" key="8">
    <source>
        <dbReference type="PROSITE-ProRule" id="PRU01363"/>
    </source>
</evidence>
<dbReference type="Gene3D" id="3.90.180.10">
    <property type="entry name" value="Medium-chain alcohol dehydrogenases, catalytic domain"/>
    <property type="match status" value="1"/>
</dbReference>
<evidence type="ECO:0000256" key="6">
    <source>
        <dbReference type="ARBA" id="ARBA00023268"/>
    </source>
</evidence>
<dbReference type="InterPro" id="IPR014030">
    <property type="entry name" value="Ketoacyl_synth_N"/>
</dbReference>
<dbReference type="Pfam" id="PF02801">
    <property type="entry name" value="Ketoacyl-synt_C"/>
    <property type="match status" value="1"/>
</dbReference>
<dbReference type="PROSITE" id="PS52004">
    <property type="entry name" value="KS3_2"/>
    <property type="match status" value="1"/>
</dbReference>
<dbReference type="InterPro" id="IPR014043">
    <property type="entry name" value="Acyl_transferase_dom"/>
</dbReference>
<feature type="domain" description="Carrier" evidence="9">
    <location>
        <begin position="2336"/>
        <end position="2415"/>
    </location>
</feature>
<dbReference type="GO" id="GO:0032259">
    <property type="term" value="P:methylation"/>
    <property type="evidence" value="ECO:0007669"/>
    <property type="project" value="UniProtKB-KW"/>
</dbReference>
<dbReference type="InterPro" id="IPR032821">
    <property type="entry name" value="PKS_assoc"/>
</dbReference>
<dbReference type="InterPro" id="IPR014031">
    <property type="entry name" value="Ketoacyl_synth_C"/>
</dbReference>
<dbReference type="InterPro" id="IPR049551">
    <property type="entry name" value="PKS_DH_C"/>
</dbReference>
<dbReference type="SUPFAM" id="SSF50129">
    <property type="entry name" value="GroES-like"/>
    <property type="match status" value="1"/>
</dbReference>
<dbReference type="GO" id="GO:0006633">
    <property type="term" value="P:fatty acid biosynthetic process"/>
    <property type="evidence" value="ECO:0007669"/>
    <property type="project" value="InterPro"/>
</dbReference>
<dbReference type="InterPro" id="IPR036291">
    <property type="entry name" value="NAD(P)-bd_dom_sf"/>
</dbReference>
<dbReference type="PANTHER" id="PTHR43775">
    <property type="entry name" value="FATTY ACID SYNTHASE"/>
    <property type="match status" value="1"/>
</dbReference>
<dbReference type="SUPFAM" id="SSF53901">
    <property type="entry name" value="Thiolase-like"/>
    <property type="match status" value="1"/>
</dbReference>
<dbReference type="SMART" id="SM00825">
    <property type="entry name" value="PKS_KS"/>
    <property type="match status" value="1"/>
</dbReference>
<dbReference type="InterPro" id="IPR057326">
    <property type="entry name" value="KR_dom"/>
</dbReference>
<keyword evidence="13" id="KW-1185">Reference proteome</keyword>
<dbReference type="Pfam" id="PF14765">
    <property type="entry name" value="PS-DH"/>
    <property type="match status" value="1"/>
</dbReference>
<keyword evidence="6" id="KW-0511">Multifunctional enzyme</keyword>
<dbReference type="InterPro" id="IPR016039">
    <property type="entry name" value="Thiolase-like"/>
</dbReference>
<dbReference type="Pfam" id="PF21089">
    <property type="entry name" value="PKS_DH_N"/>
    <property type="match status" value="1"/>
</dbReference>
<keyword evidence="7" id="KW-0012">Acyltransferase</keyword>
<gene>
    <name evidence="12" type="ORF">QBC38DRAFT_402515</name>
</gene>
<dbReference type="InterPro" id="IPR020807">
    <property type="entry name" value="PKS_DH"/>
</dbReference>
<feature type="active site" description="Proton donor; for dehydratase activity" evidence="8">
    <location>
        <position position="1189"/>
    </location>
</feature>
<dbReference type="SMART" id="SM00829">
    <property type="entry name" value="PKS_ER"/>
    <property type="match status" value="1"/>
</dbReference>
<dbReference type="InterPro" id="IPR049552">
    <property type="entry name" value="PKS_DH_N"/>
</dbReference>
<name>A0AAN6YMD8_9PEZI</name>
<dbReference type="SMART" id="SM00822">
    <property type="entry name" value="PKS_KR"/>
    <property type="match status" value="1"/>
</dbReference>
<feature type="domain" description="PKS/mFAS DH" evidence="11">
    <location>
        <begin position="978"/>
        <end position="1276"/>
    </location>
</feature>
<dbReference type="PROSITE" id="PS50075">
    <property type="entry name" value="CARRIER"/>
    <property type="match status" value="1"/>
</dbReference>
<organism evidence="12 13">
    <name type="scientific">Podospora fimiseda</name>
    <dbReference type="NCBI Taxonomy" id="252190"/>
    <lineage>
        <taxon>Eukaryota</taxon>
        <taxon>Fungi</taxon>
        <taxon>Dikarya</taxon>
        <taxon>Ascomycota</taxon>
        <taxon>Pezizomycotina</taxon>
        <taxon>Sordariomycetes</taxon>
        <taxon>Sordariomycetidae</taxon>
        <taxon>Sordariales</taxon>
        <taxon>Podosporaceae</taxon>
        <taxon>Podospora</taxon>
    </lineage>
</organism>
<dbReference type="SMART" id="SM00827">
    <property type="entry name" value="PKS_AT"/>
    <property type="match status" value="1"/>
</dbReference>
<evidence type="ECO:0000313" key="13">
    <source>
        <dbReference type="Proteomes" id="UP001301958"/>
    </source>
</evidence>
<evidence type="ECO:0000313" key="12">
    <source>
        <dbReference type="EMBL" id="KAK4221929.1"/>
    </source>
</evidence>
<dbReference type="InterPro" id="IPR036736">
    <property type="entry name" value="ACP-like_sf"/>
</dbReference>
<dbReference type="Proteomes" id="UP001301958">
    <property type="component" value="Unassembled WGS sequence"/>
</dbReference>
<evidence type="ECO:0000259" key="10">
    <source>
        <dbReference type="PROSITE" id="PS52004"/>
    </source>
</evidence>
<dbReference type="Gene3D" id="3.40.47.10">
    <property type="match status" value="1"/>
</dbReference>
<dbReference type="InterPro" id="IPR018201">
    <property type="entry name" value="Ketoacyl_synth_AS"/>
</dbReference>
<dbReference type="InterPro" id="IPR020841">
    <property type="entry name" value="PKS_Beta-ketoAc_synthase_dom"/>
</dbReference>
<feature type="active site" description="Proton acceptor; for dehydratase activity" evidence="8">
    <location>
        <position position="1010"/>
    </location>
</feature>
<keyword evidence="5" id="KW-0560">Oxidoreductase</keyword>
<dbReference type="SUPFAM" id="SSF47336">
    <property type="entry name" value="ACP-like"/>
    <property type="match status" value="1"/>
</dbReference>
<dbReference type="Pfam" id="PF08659">
    <property type="entry name" value="KR"/>
    <property type="match status" value="1"/>
</dbReference>
<dbReference type="Gene3D" id="3.40.366.10">
    <property type="entry name" value="Malonyl-Coenzyme A Acyl Carrier Protein, domain 2"/>
    <property type="match status" value="1"/>
</dbReference>
<dbReference type="SUPFAM" id="SSF55048">
    <property type="entry name" value="Probable ACP-binding domain of malonyl-CoA ACP transacylase"/>
    <property type="match status" value="1"/>
</dbReference>
<comment type="caution">
    <text evidence="12">The sequence shown here is derived from an EMBL/GenBank/DDBJ whole genome shotgun (WGS) entry which is preliminary data.</text>
</comment>